<name>A0A392SR49_9FABA</name>
<accession>A0A392SR49</accession>
<reference evidence="2 3" key="1">
    <citation type="journal article" date="2018" name="Front. Plant Sci.">
        <title>Red Clover (Trifolium pratense) and Zigzag Clover (T. medium) - A Picture of Genomic Similarities and Differences.</title>
        <authorList>
            <person name="Dluhosova J."/>
            <person name="Istvanek J."/>
            <person name="Nedelnik J."/>
            <person name="Repkova J."/>
        </authorList>
    </citation>
    <scope>NUCLEOTIDE SEQUENCE [LARGE SCALE GENOMIC DNA]</scope>
    <source>
        <strain evidence="3">cv. 10/8</strain>
        <tissue evidence="2">Leaf</tissue>
    </source>
</reference>
<evidence type="ECO:0000313" key="2">
    <source>
        <dbReference type="EMBL" id="MCI51341.1"/>
    </source>
</evidence>
<feature type="compositionally biased region" description="Basic and acidic residues" evidence="1">
    <location>
        <begin position="26"/>
        <end position="38"/>
    </location>
</feature>
<protein>
    <submittedName>
        <fullName evidence="2">Uncharacterized protein</fullName>
    </submittedName>
</protein>
<evidence type="ECO:0000256" key="1">
    <source>
        <dbReference type="SAM" id="MobiDB-lite"/>
    </source>
</evidence>
<feature type="region of interest" description="Disordered" evidence="1">
    <location>
        <begin position="1"/>
        <end position="38"/>
    </location>
</feature>
<proteinExistence type="predicted"/>
<comment type="caution">
    <text evidence="2">The sequence shown here is derived from an EMBL/GenBank/DDBJ whole genome shotgun (WGS) entry which is preliminary data.</text>
</comment>
<keyword evidence="3" id="KW-1185">Reference proteome</keyword>
<organism evidence="2 3">
    <name type="scientific">Trifolium medium</name>
    <dbReference type="NCBI Taxonomy" id="97028"/>
    <lineage>
        <taxon>Eukaryota</taxon>
        <taxon>Viridiplantae</taxon>
        <taxon>Streptophyta</taxon>
        <taxon>Embryophyta</taxon>
        <taxon>Tracheophyta</taxon>
        <taxon>Spermatophyta</taxon>
        <taxon>Magnoliopsida</taxon>
        <taxon>eudicotyledons</taxon>
        <taxon>Gunneridae</taxon>
        <taxon>Pentapetalae</taxon>
        <taxon>rosids</taxon>
        <taxon>fabids</taxon>
        <taxon>Fabales</taxon>
        <taxon>Fabaceae</taxon>
        <taxon>Papilionoideae</taxon>
        <taxon>50 kb inversion clade</taxon>
        <taxon>NPAAA clade</taxon>
        <taxon>Hologalegina</taxon>
        <taxon>IRL clade</taxon>
        <taxon>Trifolieae</taxon>
        <taxon>Trifolium</taxon>
    </lineage>
</organism>
<dbReference type="AlphaFoldDB" id="A0A392SR49"/>
<evidence type="ECO:0000313" key="3">
    <source>
        <dbReference type="Proteomes" id="UP000265520"/>
    </source>
</evidence>
<feature type="non-terminal residue" evidence="2">
    <location>
        <position position="1"/>
    </location>
</feature>
<sequence length="38" mass="4152">VEGEPTEGPSLIVQTHQVPVSTRPPDTSRESESLWHPA</sequence>
<dbReference type="Proteomes" id="UP000265520">
    <property type="component" value="Unassembled WGS sequence"/>
</dbReference>
<dbReference type="EMBL" id="LXQA010430359">
    <property type="protein sequence ID" value="MCI51341.1"/>
    <property type="molecule type" value="Genomic_DNA"/>
</dbReference>